<sequence length="207" mass="24268">MKKIIRHTGLVVPLNVSNIDTDIIIPKQFLKSNVKTGFGKNLFYNWRYLNGLKDKKNSKFILNQEIYAKANILLTRENFGCGSSREHAVWALVDYGFKAIIAPSFSDIFYNNSINNRLLLINFSEEIINELFNLFKKNESISCTISLLDCKLTIRKKDYFFKINSFYRFCLLNGLDNIDYTMRHEKEIKSYEQSIPSFLRYKKNALN</sequence>
<dbReference type="CDD" id="cd01577">
    <property type="entry name" value="IPMI_Swivel"/>
    <property type="match status" value="1"/>
</dbReference>
<name>A0AAT9IGB1_9GAMM</name>
<comment type="subunit">
    <text evidence="5 10">Heterodimer of LeuC and LeuD.</text>
</comment>
<dbReference type="EMBL" id="OZ060371">
    <property type="protein sequence ID" value="CAL4043014.1"/>
    <property type="molecule type" value="Genomic_DNA"/>
</dbReference>
<dbReference type="GO" id="GO:0003861">
    <property type="term" value="F:3-isopropylmalate dehydratase activity"/>
    <property type="evidence" value="ECO:0007669"/>
    <property type="project" value="UniProtKB-UniRule"/>
</dbReference>
<dbReference type="HAMAP" id="MF_01031">
    <property type="entry name" value="LeuD_type1"/>
    <property type="match status" value="1"/>
</dbReference>
<evidence type="ECO:0000313" key="12">
    <source>
        <dbReference type="EMBL" id="CAL4043014.1"/>
    </source>
</evidence>
<gene>
    <name evidence="10 12" type="primary">leuD</name>
    <name evidence="12" type="ORF">BUANCORI2928_232</name>
</gene>
<dbReference type="AlphaFoldDB" id="A0AAT9IGB1"/>
<evidence type="ECO:0000256" key="9">
    <source>
        <dbReference type="ARBA" id="ARBA00023304"/>
    </source>
</evidence>
<accession>A0AAT9IGB1</accession>
<evidence type="ECO:0000259" key="11">
    <source>
        <dbReference type="Pfam" id="PF00694"/>
    </source>
</evidence>
<comment type="pathway">
    <text evidence="3 10">Amino-acid biosynthesis; L-leucine biosynthesis; L-leucine from 3-methyl-2-oxobutanoate: step 2/4.</text>
</comment>
<proteinExistence type="inferred from homology"/>
<dbReference type="GO" id="GO:0009098">
    <property type="term" value="P:L-leucine biosynthetic process"/>
    <property type="evidence" value="ECO:0007669"/>
    <property type="project" value="UniProtKB-UniRule"/>
</dbReference>
<keyword evidence="8 10" id="KW-0456">Lyase</keyword>
<evidence type="ECO:0000256" key="2">
    <source>
        <dbReference type="ARBA" id="ARBA00002695"/>
    </source>
</evidence>
<dbReference type="FunFam" id="3.20.19.10:FF:000003">
    <property type="entry name" value="3-isopropylmalate dehydratase small subunit"/>
    <property type="match status" value="1"/>
</dbReference>
<reference evidence="12" key="1">
    <citation type="submission" date="2024-06" db="EMBL/GenBank/DDBJ databases">
        <authorList>
            <person name="Manzano-Marin A."/>
            <person name="Manzano-Marin A."/>
            <person name="Alejandro Manzano Marin A."/>
        </authorList>
    </citation>
    <scope>NUCLEOTIDE SEQUENCE</scope>
    <source>
        <strain evidence="12">Ancorni-2928</strain>
    </source>
</reference>
<dbReference type="NCBIfam" id="NF002458">
    <property type="entry name" value="PRK01641.1"/>
    <property type="match status" value="1"/>
</dbReference>
<evidence type="ECO:0000256" key="4">
    <source>
        <dbReference type="ARBA" id="ARBA00009845"/>
    </source>
</evidence>
<dbReference type="PANTHER" id="PTHR43345:SF5">
    <property type="entry name" value="3-ISOPROPYLMALATE DEHYDRATASE SMALL SUBUNIT"/>
    <property type="match status" value="1"/>
</dbReference>
<protein>
    <recommendedName>
        <fullName evidence="10">3-isopropylmalate dehydratase small subunit</fullName>
        <ecNumber evidence="10">4.2.1.33</ecNumber>
    </recommendedName>
    <alternativeName>
        <fullName evidence="10">Alpha-IPM isomerase</fullName>
        <shortName evidence="10">IPMI</shortName>
    </alternativeName>
    <alternativeName>
        <fullName evidence="10">Isopropylmalate isomerase</fullName>
    </alternativeName>
</protein>
<dbReference type="EC" id="4.2.1.33" evidence="10"/>
<dbReference type="InterPro" id="IPR000573">
    <property type="entry name" value="AconitaseA/IPMdHydase_ssu_swvl"/>
</dbReference>
<dbReference type="NCBIfam" id="TIGR00171">
    <property type="entry name" value="leuD"/>
    <property type="match status" value="1"/>
</dbReference>
<comment type="catalytic activity">
    <reaction evidence="1 10">
        <text>(2R,3S)-3-isopropylmalate = (2S)-2-isopropylmalate</text>
        <dbReference type="Rhea" id="RHEA:32287"/>
        <dbReference type="ChEBI" id="CHEBI:1178"/>
        <dbReference type="ChEBI" id="CHEBI:35121"/>
        <dbReference type="EC" id="4.2.1.33"/>
    </reaction>
</comment>
<keyword evidence="7 10" id="KW-0028">Amino-acid biosynthesis</keyword>
<feature type="domain" description="Aconitase A/isopropylmalate dehydratase small subunit swivel" evidence="11">
    <location>
        <begin position="1"/>
        <end position="125"/>
    </location>
</feature>
<evidence type="ECO:0000256" key="3">
    <source>
        <dbReference type="ARBA" id="ARBA00004729"/>
    </source>
</evidence>
<dbReference type="InterPro" id="IPR050075">
    <property type="entry name" value="LeuD"/>
</dbReference>
<dbReference type="InterPro" id="IPR033940">
    <property type="entry name" value="IPMI_Swivel"/>
</dbReference>
<evidence type="ECO:0000256" key="8">
    <source>
        <dbReference type="ARBA" id="ARBA00023239"/>
    </source>
</evidence>
<dbReference type="PANTHER" id="PTHR43345">
    <property type="entry name" value="3-ISOPROPYLMALATE DEHYDRATASE SMALL SUBUNIT 2-RELATED-RELATED"/>
    <property type="match status" value="1"/>
</dbReference>
<comment type="similarity">
    <text evidence="4 10">Belongs to the LeuD family. LeuD type 1 subfamily.</text>
</comment>
<keyword evidence="6 10" id="KW-0432">Leucine biosynthesis</keyword>
<comment type="function">
    <text evidence="2 10">Catalyzes the isomerization between 2-isopropylmalate and 3-isopropylmalate, via the formation of 2-isopropylmaleate.</text>
</comment>
<dbReference type="InterPro" id="IPR004431">
    <property type="entry name" value="3-IsopropMal_deHydase_ssu"/>
</dbReference>
<evidence type="ECO:0000256" key="10">
    <source>
        <dbReference type="HAMAP-Rule" id="MF_01031"/>
    </source>
</evidence>
<dbReference type="GO" id="GO:0009316">
    <property type="term" value="C:3-isopropylmalate dehydratase complex"/>
    <property type="evidence" value="ECO:0007669"/>
    <property type="project" value="InterPro"/>
</dbReference>
<dbReference type="RefSeq" id="WP_367680784.1">
    <property type="nucleotide sequence ID" value="NZ_OZ060371.1"/>
</dbReference>
<dbReference type="Pfam" id="PF00694">
    <property type="entry name" value="Aconitase_C"/>
    <property type="match status" value="1"/>
</dbReference>
<evidence type="ECO:0000256" key="1">
    <source>
        <dbReference type="ARBA" id="ARBA00000491"/>
    </source>
</evidence>
<evidence type="ECO:0000256" key="5">
    <source>
        <dbReference type="ARBA" id="ARBA00011271"/>
    </source>
</evidence>
<keyword evidence="9 10" id="KW-0100">Branched-chain amino acid biosynthesis</keyword>
<evidence type="ECO:0000256" key="7">
    <source>
        <dbReference type="ARBA" id="ARBA00022605"/>
    </source>
</evidence>
<dbReference type="Gene3D" id="3.20.19.10">
    <property type="entry name" value="Aconitase, domain 4"/>
    <property type="match status" value="1"/>
</dbReference>
<dbReference type="SUPFAM" id="SSF52016">
    <property type="entry name" value="LeuD/IlvD-like"/>
    <property type="match status" value="1"/>
</dbReference>
<evidence type="ECO:0000256" key="6">
    <source>
        <dbReference type="ARBA" id="ARBA00022430"/>
    </source>
</evidence>
<organism evidence="12">
    <name type="scientific">Buchnera aphidicola</name>
    <name type="common">Anoecia corni</name>
    <dbReference type="NCBI Taxonomy" id="2994477"/>
    <lineage>
        <taxon>Bacteria</taxon>
        <taxon>Pseudomonadati</taxon>
        <taxon>Pseudomonadota</taxon>
        <taxon>Gammaproteobacteria</taxon>
        <taxon>Enterobacterales</taxon>
        <taxon>Erwiniaceae</taxon>
        <taxon>Buchnera</taxon>
    </lineage>
</organism>
<dbReference type="InterPro" id="IPR015928">
    <property type="entry name" value="Aconitase/3IPM_dehydase_swvl"/>
</dbReference>